<organism evidence="1 2">
    <name type="scientific">Phytophthora lilii</name>
    <dbReference type="NCBI Taxonomy" id="2077276"/>
    <lineage>
        <taxon>Eukaryota</taxon>
        <taxon>Sar</taxon>
        <taxon>Stramenopiles</taxon>
        <taxon>Oomycota</taxon>
        <taxon>Peronosporomycetes</taxon>
        <taxon>Peronosporales</taxon>
        <taxon>Peronosporaceae</taxon>
        <taxon>Phytophthora</taxon>
    </lineage>
</organism>
<evidence type="ECO:0000313" key="2">
    <source>
        <dbReference type="Proteomes" id="UP001165083"/>
    </source>
</evidence>
<sequence>MERGLTRRCRRAVRVAEFVAPEAADARALRTGGAAAATLDGKTPLFAGFVEVLHARNAWLAVRVDIWTSRDACYRQGADAAAEDKTITLACIPFTFVFVLPLFAVKSSSVYLHEGLTGEDVAVQAANGDAMATLQKVKRLELNVSTRGDELPALSVDELTAILEEVGQQLVEAFQAVQVQVS</sequence>
<comment type="caution">
    <text evidence="1">The sequence shown here is derived from an EMBL/GenBank/DDBJ whole genome shotgun (WGS) entry which is preliminary data.</text>
</comment>
<name>A0A9W7D9R1_9STRA</name>
<gene>
    <name evidence="1" type="ORF">Plil01_001755200</name>
</gene>
<dbReference type="OrthoDB" id="159208at2759"/>
<keyword evidence="2" id="KW-1185">Reference proteome</keyword>
<reference evidence="1" key="1">
    <citation type="submission" date="2023-04" db="EMBL/GenBank/DDBJ databases">
        <title>Phytophthora lilii NBRC 32176.</title>
        <authorList>
            <person name="Ichikawa N."/>
            <person name="Sato H."/>
            <person name="Tonouchi N."/>
        </authorList>
    </citation>
    <scope>NUCLEOTIDE SEQUENCE</scope>
    <source>
        <strain evidence="1">NBRC 32176</strain>
    </source>
</reference>
<proteinExistence type="predicted"/>
<dbReference type="AlphaFoldDB" id="A0A9W7D9R1"/>
<dbReference type="Proteomes" id="UP001165083">
    <property type="component" value="Unassembled WGS sequence"/>
</dbReference>
<protein>
    <submittedName>
        <fullName evidence="1">Unnamed protein product</fullName>
    </submittedName>
</protein>
<evidence type="ECO:0000313" key="1">
    <source>
        <dbReference type="EMBL" id="GMF64788.1"/>
    </source>
</evidence>
<accession>A0A9W7D9R1</accession>
<dbReference type="EMBL" id="BSXW01012432">
    <property type="protein sequence ID" value="GMF64788.1"/>
    <property type="molecule type" value="Genomic_DNA"/>
</dbReference>